<feature type="non-terminal residue" evidence="10">
    <location>
        <position position="163"/>
    </location>
</feature>
<dbReference type="InterPro" id="IPR050092">
    <property type="entry name" value="RNase_H"/>
</dbReference>
<dbReference type="InterPro" id="IPR011320">
    <property type="entry name" value="RNase_H1_N"/>
</dbReference>
<evidence type="ECO:0000256" key="4">
    <source>
        <dbReference type="ARBA" id="ARBA00022722"/>
    </source>
</evidence>
<protein>
    <recommendedName>
        <fullName evidence="3">ribonuclease H</fullName>
        <ecNumber evidence="3">3.1.26.4</ecNumber>
    </recommendedName>
</protein>
<dbReference type="EMBL" id="JH159153">
    <property type="protein sequence ID" value="EGZ19562.1"/>
    <property type="molecule type" value="Genomic_DNA"/>
</dbReference>
<dbReference type="RefSeq" id="XP_009522279.1">
    <property type="nucleotide sequence ID" value="XM_009523984.1"/>
</dbReference>
<dbReference type="InterPro" id="IPR037056">
    <property type="entry name" value="RNase_H1_N_sf"/>
</dbReference>
<comment type="cofactor">
    <cofactor evidence="1">
        <name>Mg(2+)</name>
        <dbReference type="ChEBI" id="CHEBI:18420"/>
    </cofactor>
</comment>
<dbReference type="InParanoid" id="G4Z6J2"/>
<dbReference type="FunFam" id="3.40.970.10:FF:000001">
    <property type="entry name" value="Ribonuclease H1"/>
    <property type="match status" value="1"/>
</dbReference>
<dbReference type="GO" id="GO:0046872">
    <property type="term" value="F:metal ion binding"/>
    <property type="evidence" value="ECO:0007669"/>
    <property type="project" value="UniProtKB-KW"/>
</dbReference>
<gene>
    <name evidence="10" type="ORF">PHYSODRAFT_285296</name>
</gene>
<evidence type="ECO:0000256" key="6">
    <source>
        <dbReference type="ARBA" id="ARBA00022759"/>
    </source>
</evidence>
<dbReference type="SUPFAM" id="SSF55658">
    <property type="entry name" value="L9 N-domain-like"/>
    <property type="match status" value="1"/>
</dbReference>
<dbReference type="GO" id="GO:0004523">
    <property type="term" value="F:RNA-DNA hybrid ribonuclease activity"/>
    <property type="evidence" value="ECO:0007669"/>
    <property type="project" value="UniProtKB-EC"/>
</dbReference>
<keyword evidence="7" id="KW-0378">Hydrolase</keyword>
<dbReference type="GO" id="GO:0043137">
    <property type="term" value="P:DNA replication, removal of RNA primer"/>
    <property type="evidence" value="ECO:0007669"/>
    <property type="project" value="TreeGrafter"/>
</dbReference>
<proteinExistence type="inferred from homology"/>
<dbReference type="AlphaFoldDB" id="G4Z6J2"/>
<feature type="domain" description="Ribonuclease H1 N-terminal" evidence="9">
    <location>
        <begin position="8"/>
        <end position="50"/>
    </location>
</feature>
<dbReference type="PANTHER" id="PTHR10642">
    <property type="entry name" value="RIBONUCLEASE H1"/>
    <property type="match status" value="1"/>
</dbReference>
<keyword evidence="4" id="KW-0540">Nuclease</keyword>
<dbReference type="GeneID" id="20640001"/>
<keyword evidence="8" id="KW-0460">Magnesium</keyword>
<keyword evidence="5" id="KW-0479">Metal-binding</keyword>
<dbReference type="STRING" id="1094619.G4Z6J2"/>
<dbReference type="Gene3D" id="3.40.970.10">
    <property type="entry name" value="Ribonuclease H1, N-terminal domain"/>
    <property type="match status" value="1"/>
</dbReference>
<evidence type="ECO:0000256" key="2">
    <source>
        <dbReference type="ARBA" id="ARBA00005300"/>
    </source>
</evidence>
<evidence type="ECO:0000256" key="7">
    <source>
        <dbReference type="ARBA" id="ARBA00022801"/>
    </source>
</evidence>
<dbReference type="Proteomes" id="UP000002640">
    <property type="component" value="Unassembled WGS sequence"/>
</dbReference>
<dbReference type="InterPro" id="IPR009027">
    <property type="entry name" value="Ribosomal_bL9/RNase_H1_N"/>
</dbReference>
<accession>G4Z6J2</accession>
<evidence type="ECO:0000256" key="3">
    <source>
        <dbReference type="ARBA" id="ARBA00012180"/>
    </source>
</evidence>
<sequence>MAKEKEWYYAVAVGRRPGIYRTWPETEQQIKGFSKAKHEKFLTEDEARQFVKTYQSGNAIDTGNLNADVPRGEDDVEVLSQQLGSMGVRDTIQGGDMWAEELRARHDKHLVSFCAGSAPLNGREGCTAAYAVSFPLENIRTHAMALIDHPTNNRADCLAAKDA</sequence>
<comment type="similarity">
    <text evidence="2">Belongs to the RNase H family.</text>
</comment>
<organism evidence="10 11">
    <name type="scientific">Phytophthora sojae (strain P6497)</name>
    <name type="common">Soybean stem and root rot agent</name>
    <name type="synonym">Phytophthora megasperma f. sp. glycines</name>
    <dbReference type="NCBI Taxonomy" id="1094619"/>
    <lineage>
        <taxon>Eukaryota</taxon>
        <taxon>Sar</taxon>
        <taxon>Stramenopiles</taxon>
        <taxon>Oomycota</taxon>
        <taxon>Peronosporomycetes</taxon>
        <taxon>Peronosporales</taxon>
        <taxon>Peronosporaceae</taxon>
        <taxon>Phytophthora</taxon>
    </lineage>
</organism>
<dbReference type="KEGG" id="psoj:PHYSODRAFT_285296"/>
<evidence type="ECO:0000313" key="11">
    <source>
        <dbReference type="Proteomes" id="UP000002640"/>
    </source>
</evidence>
<keyword evidence="11" id="KW-1185">Reference proteome</keyword>
<name>G4Z6J2_PHYSP</name>
<evidence type="ECO:0000256" key="5">
    <source>
        <dbReference type="ARBA" id="ARBA00022723"/>
    </source>
</evidence>
<evidence type="ECO:0000256" key="8">
    <source>
        <dbReference type="ARBA" id="ARBA00022842"/>
    </source>
</evidence>
<dbReference type="Pfam" id="PF01693">
    <property type="entry name" value="Cauli_VI"/>
    <property type="match status" value="1"/>
</dbReference>
<dbReference type="PANTHER" id="PTHR10642:SF26">
    <property type="entry name" value="RIBONUCLEASE H1"/>
    <property type="match status" value="1"/>
</dbReference>
<keyword evidence="6" id="KW-0255">Endonuclease</keyword>
<evidence type="ECO:0000259" key="9">
    <source>
        <dbReference type="Pfam" id="PF01693"/>
    </source>
</evidence>
<dbReference type="EC" id="3.1.26.4" evidence="3"/>
<evidence type="ECO:0000313" key="10">
    <source>
        <dbReference type="EMBL" id="EGZ19562.1"/>
    </source>
</evidence>
<reference evidence="10 11" key="1">
    <citation type="journal article" date="2006" name="Science">
        <title>Phytophthora genome sequences uncover evolutionary origins and mechanisms of pathogenesis.</title>
        <authorList>
            <person name="Tyler B.M."/>
            <person name="Tripathy S."/>
            <person name="Zhang X."/>
            <person name="Dehal P."/>
            <person name="Jiang R.H."/>
            <person name="Aerts A."/>
            <person name="Arredondo F.D."/>
            <person name="Baxter L."/>
            <person name="Bensasson D."/>
            <person name="Beynon J.L."/>
            <person name="Chapman J."/>
            <person name="Damasceno C.M."/>
            <person name="Dorrance A.E."/>
            <person name="Dou D."/>
            <person name="Dickerman A.W."/>
            <person name="Dubchak I.L."/>
            <person name="Garbelotto M."/>
            <person name="Gijzen M."/>
            <person name="Gordon S.G."/>
            <person name="Govers F."/>
            <person name="Grunwald N.J."/>
            <person name="Huang W."/>
            <person name="Ivors K.L."/>
            <person name="Jones R.W."/>
            <person name="Kamoun S."/>
            <person name="Krampis K."/>
            <person name="Lamour K.H."/>
            <person name="Lee M.K."/>
            <person name="McDonald W.H."/>
            <person name="Medina M."/>
            <person name="Meijer H.J."/>
            <person name="Nordberg E.K."/>
            <person name="Maclean D.J."/>
            <person name="Ospina-Giraldo M.D."/>
            <person name="Morris P.F."/>
            <person name="Phuntumart V."/>
            <person name="Putnam N.H."/>
            <person name="Rash S."/>
            <person name="Rose J.K."/>
            <person name="Sakihama Y."/>
            <person name="Salamov A.A."/>
            <person name="Savidor A."/>
            <person name="Scheuring C.F."/>
            <person name="Smith B.M."/>
            <person name="Sobral B.W."/>
            <person name="Terry A."/>
            <person name="Torto-Alalibo T.A."/>
            <person name="Win J."/>
            <person name="Xu Z."/>
            <person name="Zhang H."/>
            <person name="Grigoriev I.V."/>
            <person name="Rokhsar D.S."/>
            <person name="Boore J.L."/>
        </authorList>
    </citation>
    <scope>NUCLEOTIDE SEQUENCE [LARGE SCALE GENOMIC DNA]</scope>
    <source>
        <strain evidence="10 11">P6497</strain>
    </source>
</reference>
<evidence type="ECO:0000256" key="1">
    <source>
        <dbReference type="ARBA" id="ARBA00001946"/>
    </source>
</evidence>